<reference evidence="2" key="1">
    <citation type="journal article" date="2015" name="Nature">
        <title>Complex archaea that bridge the gap between prokaryotes and eukaryotes.</title>
        <authorList>
            <person name="Spang A."/>
            <person name="Saw J.H."/>
            <person name="Jorgensen S.L."/>
            <person name="Zaremba-Niedzwiedzka K."/>
            <person name="Martijn J."/>
            <person name="Lind A.E."/>
            <person name="van Eijk R."/>
            <person name="Schleper C."/>
            <person name="Guy L."/>
            <person name="Ettema T.J."/>
        </authorList>
    </citation>
    <scope>NUCLEOTIDE SEQUENCE</scope>
</reference>
<comment type="caution">
    <text evidence="2">The sequence shown here is derived from an EMBL/GenBank/DDBJ whole genome shotgun (WGS) entry which is preliminary data.</text>
</comment>
<dbReference type="AlphaFoldDB" id="A0A0F9KR01"/>
<evidence type="ECO:0000256" key="1">
    <source>
        <dbReference type="SAM" id="MobiDB-lite"/>
    </source>
</evidence>
<proteinExistence type="predicted"/>
<feature type="compositionally biased region" description="Basic and acidic residues" evidence="1">
    <location>
        <begin position="139"/>
        <end position="152"/>
    </location>
</feature>
<accession>A0A0F9KR01</accession>
<gene>
    <name evidence="2" type="ORF">LCGC14_1372540</name>
</gene>
<sequence>MSDHFAKIYATILDSSIWAEDHPTVRLWFTMLLMSDSTGYIEAAVPGLAGRAHITLPECEAALEKFQSPDLYSKDQEDDGRRVKKVDRGWQLLNYQRYRDMRTESQIKRNERQQRWREKRRLNVDGNVDSVDANVDGEYGQRGEGRGERGEGKGVVPSKEGNNTERLPLARMALIPTRDQSIVANAVLESLKLIGQTEIVAKELLGWQIKAGFAYWVTKMGKNNNRVKLSLGRWARLEKYIKMYDLETCLYAIDGALIHPDMNQDGRTFHEFEEIFMNKPEGPGRVEKLSEHARKKDRRPKHRLLKAHPRLEGHVK</sequence>
<name>A0A0F9KR01_9ZZZZ</name>
<feature type="region of interest" description="Disordered" evidence="1">
    <location>
        <begin position="281"/>
        <end position="316"/>
    </location>
</feature>
<dbReference type="EMBL" id="LAZR01008681">
    <property type="protein sequence ID" value="KKM77191.1"/>
    <property type="molecule type" value="Genomic_DNA"/>
</dbReference>
<feature type="compositionally biased region" description="Basic and acidic residues" evidence="1">
    <location>
        <begin position="282"/>
        <end position="294"/>
    </location>
</feature>
<feature type="compositionally biased region" description="Basic residues" evidence="1">
    <location>
        <begin position="295"/>
        <end position="308"/>
    </location>
</feature>
<evidence type="ECO:0000313" key="2">
    <source>
        <dbReference type="EMBL" id="KKM77191.1"/>
    </source>
</evidence>
<protein>
    <submittedName>
        <fullName evidence="2">Uncharacterized protein</fullName>
    </submittedName>
</protein>
<organism evidence="2">
    <name type="scientific">marine sediment metagenome</name>
    <dbReference type="NCBI Taxonomy" id="412755"/>
    <lineage>
        <taxon>unclassified sequences</taxon>
        <taxon>metagenomes</taxon>
        <taxon>ecological metagenomes</taxon>
    </lineage>
</organism>
<feature type="region of interest" description="Disordered" evidence="1">
    <location>
        <begin position="133"/>
        <end position="162"/>
    </location>
</feature>